<dbReference type="Gene3D" id="3.40.50.620">
    <property type="entry name" value="HUPs"/>
    <property type="match status" value="3"/>
</dbReference>
<sequence>MHSEEEVLGFWARRKIFEKSISKRGSNAKRFVFFEGPPYANGLPGVHHVEARVFKDVVARYKTMRGFRVERRAGWDTHGLPTEMAVEKKLGIKRKKDIEEKIGIRAFVEAARADVFLYKKEFERMTERIGYWLDLERAYVTMNNSYIESLWWIVKEFWKRGLLYEANKVVSWCTRCGTALSSHEIAQGYKRVTEDSIYIRFRLKTRRASLLVWTTTPWTLPANVAAAVHPDLEYVTIDDKGDKLILLADRAKVLFPESAPLWKEKGGNLIGLEYETPFPMSGLPTQAGHVYRVVAGDFVSGGEGSGVVHIAPAFGEDDAQVGKRENLPTLLTIDEEGRFTDSVPQFRGMFVKDADPLIIKDLEQKGYLWRREPYEHDYPFCWRCDSPLLYMARRSWWVSVSKKRKELVEANKKVFWHPEYIRDGRFGQWISEAKDWAFSRERYWGTPLPVWKCASCNHIEVIGSVDDLSRRAPTSGNTYFLIRHGYAKKNFLHISTSLPDGGKYPLLPQGRREVKKTAQLLKKIGIELIVSSDLTRTKETATILARALKVPVLYDEDMRDLHTGDFEGKSVMEALASIGGKDRFKTRFAGKGGESWDDLKERMYKFFQRLERLHKNKKIALVGHGDPWWFLEATMKGTLEPDKIPREKYLESGEVHKVIPIAVPRNDRGETDLHRPYIDEIAVNCPMCNARMIRTNDVIDVWFDSGAMPYAAWHYPFENRDRIDKKVSYPADFIAEGIDQTRGWFYTLLAVSVLLGRGAPYKNVMSLGFVLDKTGKKMSKRLGNIVEPMTLIEKYGADAVRWYFFTINQPEDDKLFDAVDLERAKRNFLDLLLNTLNFYKLYKKPKRATKTKPPTQASGKHILDRWMLARLAVVQGDVTKNMDAYDVVGAARALENFIAEDVSRWYVRRSRERMRDGQGLETLREILLDTARLAAPFVPFTAEVIYHELSGKKESVHLEDWPQKRAYSSALVRSMNEIRMLSSRGLELRARAGIKIRQPLSLFSIRKSRIRDKELLSVLKDELNVKDVVINSRIDDDVALDISLTDELKEEGLVREIIRFVQDMRKQKGLDPHDSIYLTLAGSLSQESVEKIKKGSRARKIFIENGVSAGTKVGNVIVVDLKKV</sequence>
<dbReference type="GO" id="GO:0005524">
    <property type="term" value="F:ATP binding"/>
    <property type="evidence" value="ECO:0007669"/>
    <property type="project" value="UniProtKB-KW"/>
</dbReference>
<keyword evidence="13" id="KW-0030">Aminoacyl-tRNA synthetase</keyword>
<evidence type="ECO:0000256" key="4">
    <source>
        <dbReference type="ARBA" id="ARBA00011245"/>
    </source>
</evidence>
<name>A0A1G2H131_9BACT</name>
<evidence type="ECO:0000256" key="13">
    <source>
        <dbReference type="ARBA" id="ARBA00023146"/>
    </source>
</evidence>
<dbReference type="PANTHER" id="PTHR42780:SF1">
    <property type="entry name" value="ISOLEUCINE--TRNA LIGASE, CYTOPLASMIC"/>
    <property type="match status" value="1"/>
</dbReference>
<dbReference type="CDD" id="cd07067">
    <property type="entry name" value="HP_PGM_like"/>
    <property type="match status" value="1"/>
</dbReference>
<accession>A0A1G2H131</accession>
<dbReference type="InterPro" id="IPR014729">
    <property type="entry name" value="Rossmann-like_a/b/a_fold"/>
</dbReference>
<dbReference type="InterPro" id="IPR013078">
    <property type="entry name" value="His_Pase_superF_clade-1"/>
</dbReference>
<evidence type="ECO:0000256" key="5">
    <source>
        <dbReference type="ARBA" id="ARBA00013165"/>
    </source>
</evidence>
<evidence type="ECO:0000313" key="19">
    <source>
        <dbReference type="Proteomes" id="UP000177954"/>
    </source>
</evidence>
<keyword evidence="11" id="KW-0067">ATP-binding</keyword>
<dbReference type="Pfam" id="PF00133">
    <property type="entry name" value="tRNA-synt_1"/>
    <property type="match status" value="2"/>
</dbReference>
<comment type="catalytic activity">
    <reaction evidence="15">
        <text>tRNA(Ile) + L-isoleucine + ATP = L-isoleucyl-tRNA(Ile) + AMP + diphosphate</text>
        <dbReference type="Rhea" id="RHEA:11060"/>
        <dbReference type="Rhea" id="RHEA-COMP:9666"/>
        <dbReference type="Rhea" id="RHEA-COMP:9695"/>
        <dbReference type="ChEBI" id="CHEBI:30616"/>
        <dbReference type="ChEBI" id="CHEBI:33019"/>
        <dbReference type="ChEBI" id="CHEBI:58045"/>
        <dbReference type="ChEBI" id="CHEBI:78442"/>
        <dbReference type="ChEBI" id="CHEBI:78528"/>
        <dbReference type="ChEBI" id="CHEBI:456215"/>
        <dbReference type="EC" id="6.1.1.5"/>
    </reaction>
</comment>
<dbReference type="GO" id="GO:0004822">
    <property type="term" value="F:isoleucine-tRNA ligase activity"/>
    <property type="evidence" value="ECO:0007669"/>
    <property type="project" value="UniProtKB-EC"/>
</dbReference>
<dbReference type="GO" id="GO:0046872">
    <property type="term" value="F:metal ion binding"/>
    <property type="evidence" value="ECO:0007669"/>
    <property type="project" value="UniProtKB-KW"/>
</dbReference>
<dbReference type="InterPro" id="IPR002301">
    <property type="entry name" value="Ile-tRNA-ligase"/>
</dbReference>
<dbReference type="SUPFAM" id="SSF50677">
    <property type="entry name" value="ValRS/IleRS/LeuRS editing domain"/>
    <property type="match status" value="1"/>
</dbReference>
<keyword evidence="10" id="KW-0862">Zinc</keyword>
<evidence type="ECO:0000259" key="17">
    <source>
        <dbReference type="Pfam" id="PF08264"/>
    </source>
</evidence>
<dbReference type="Pfam" id="PF08264">
    <property type="entry name" value="Anticodon_1"/>
    <property type="match status" value="1"/>
</dbReference>
<keyword evidence="8" id="KW-0479">Metal-binding</keyword>
<dbReference type="Gene3D" id="3.40.50.1240">
    <property type="entry name" value="Phosphoglycerate mutase-like"/>
    <property type="match status" value="1"/>
</dbReference>
<evidence type="ECO:0000256" key="14">
    <source>
        <dbReference type="ARBA" id="ARBA00025217"/>
    </source>
</evidence>
<evidence type="ECO:0000256" key="11">
    <source>
        <dbReference type="ARBA" id="ARBA00022840"/>
    </source>
</evidence>
<dbReference type="EC" id="6.1.1.5" evidence="5"/>
<dbReference type="Gene3D" id="1.10.730.10">
    <property type="entry name" value="Isoleucyl-tRNA Synthetase, Domain 1"/>
    <property type="match status" value="1"/>
</dbReference>
<dbReference type="GO" id="GO:0002161">
    <property type="term" value="F:aminoacyl-tRNA deacylase activity"/>
    <property type="evidence" value="ECO:0007669"/>
    <property type="project" value="InterPro"/>
</dbReference>
<dbReference type="PRINTS" id="PR00984">
    <property type="entry name" value="TRNASYNTHILE"/>
</dbReference>
<comment type="subunit">
    <text evidence="4">Monomer.</text>
</comment>
<evidence type="ECO:0000256" key="8">
    <source>
        <dbReference type="ARBA" id="ARBA00022723"/>
    </source>
</evidence>
<gene>
    <name evidence="18" type="ORF">A3J04_02645</name>
</gene>
<dbReference type="InterPro" id="IPR009008">
    <property type="entry name" value="Val/Leu/Ile-tRNA-synth_edit"/>
</dbReference>
<dbReference type="STRING" id="1802129.A3J04_02645"/>
<evidence type="ECO:0000256" key="3">
    <source>
        <dbReference type="ARBA" id="ARBA00007078"/>
    </source>
</evidence>
<dbReference type="FunFam" id="3.40.50.620:FF:000063">
    <property type="entry name" value="Isoleucine--tRNA ligase"/>
    <property type="match status" value="1"/>
</dbReference>
<evidence type="ECO:0000256" key="1">
    <source>
        <dbReference type="ARBA" id="ARBA00001947"/>
    </source>
</evidence>
<dbReference type="InterPro" id="IPR002300">
    <property type="entry name" value="aa-tRNA-synth_Ia"/>
</dbReference>
<feature type="domain" description="Methionyl/Valyl/Leucyl/Isoleucyl-tRNA synthetase anticodon-binding" evidence="17">
    <location>
        <begin position="864"/>
        <end position="1001"/>
    </location>
</feature>
<dbReference type="SUPFAM" id="SSF47323">
    <property type="entry name" value="Anticodon-binding domain of a subclass of class I aminoacyl-tRNA synthetases"/>
    <property type="match status" value="1"/>
</dbReference>
<dbReference type="Proteomes" id="UP000177954">
    <property type="component" value="Unassembled WGS sequence"/>
</dbReference>
<evidence type="ECO:0000256" key="7">
    <source>
        <dbReference type="ARBA" id="ARBA00022598"/>
    </source>
</evidence>
<evidence type="ECO:0000259" key="16">
    <source>
        <dbReference type="Pfam" id="PF00133"/>
    </source>
</evidence>
<keyword evidence="12" id="KW-0648">Protein biosynthesis</keyword>
<evidence type="ECO:0000256" key="15">
    <source>
        <dbReference type="ARBA" id="ARBA00048359"/>
    </source>
</evidence>
<dbReference type="InterPro" id="IPR023586">
    <property type="entry name" value="Ile-tRNA-ligase_type2"/>
</dbReference>
<comment type="caution">
    <text evidence="18">The sequence shown here is derived from an EMBL/GenBank/DDBJ whole genome shotgun (WGS) entry which is preliminary data.</text>
</comment>
<dbReference type="InterPro" id="IPR013155">
    <property type="entry name" value="M/V/L/I-tRNA-synth_anticd-bd"/>
</dbReference>
<comment type="subcellular location">
    <subcellularLocation>
        <location evidence="2">Cytoplasm</location>
    </subcellularLocation>
</comment>
<comment type="cofactor">
    <cofactor evidence="1">
        <name>Zn(2+)</name>
        <dbReference type="ChEBI" id="CHEBI:29105"/>
    </cofactor>
</comment>
<dbReference type="SUPFAM" id="SSF52374">
    <property type="entry name" value="Nucleotidylyl transferase"/>
    <property type="match status" value="1"/>
</dbReference>
<dbReference type="Gene3D" id="3.90.740.10">
    <property type="entry name" value="Valyl/Leucyl/Isoleucyl-tRNA synthetase, editing domain"/>
    <property type="match status" value="1"/>
</dbReference>
<keyword evidence="9" id="KW-0547">Nucleotide-binding</keyword>
<organism evidence="18 19">
    <name type="scientific">Candidatus Ryanbacteria bacterium RIFCSPLOWO2_02_FULL_47_14</name>
    <dbReference type="NCBI Taxonomy" id="1802129"/>
    <lineage>
        <taxon>Bacteria</taxon>
        <taxon>Candidatus Ryaniibacteriota</taxon>
    </lineage>
</organism>
<dbReference type="GO" id="GO:0006428">
    <property type="term" value="P:isoleucyl-tRNA aminoacylation"/>
    <property type="evidence" value="ECO:0007669"/>
    <property type="project" value="InterPro"/>
</dbReference>
<reference evidence="18 19" key="1">
    <citation type="journal article" date="2016" name="Nat. Commun.">
        <title>Thousands of microbial genomes shed light on interconnected biogeochemical processes in an aquifer system.</title>
        <authorList>
            <person name="Anantharaman K."/>
            <person name="Brown C.T."/>
            <person name="Hug L.A."/>
            <person name="Sharon I."/>
            <person name="Castelle C.J."/>
            <person name="Probst A.J."/>
            <person name="Thomas B.C."/>
            <person name="Singh A."/>
            <person name="Wilkins M.J."/>
            <person name="Karaoz U."/>
            <person name="Brodie E.L."/>
            <person name="Williams K.H."/>
            <person name="Hubbard S.S."/>
            <person name="Banfield J.F."/>
        </authorList>
    </citation>
    <scope>NUCLEOTIDE SEQUENCE [LARGE SCALE GENOMIC DNA]</scope>
</reference>
<proteinExistence type="inferred from homology"/>
<evidence type="ECO:0000256" key="9">
    <source>
        <dbReference type="ARBA" id="ARBA00022741"/>
    </source>
</evidence>
<evidence type="ECO:0000256" key="10">
    <source>
        <dbReference type="ARBA" id="ARBA00022833"/>
    </source>
</evidence>
<protein>
    <recommendedName>
        <fullName evidence="5">isoleucine--tRNA ligase</fullName>
        <ecNumber evidence="5">6.1.1.5</ecNumber>
    </recommendedName>
</protein>
<dbReference type="SUPFAM" id="SSF53254">
    <property type="entry name" value="Phosphoglycerate mutase-like"/>
    <property type="match status" value="1"/>
</dbReference>
<dbReference type="Pfam" id="PF00300">
    <property type="entry name" value="His_Phos_1"/>
    <property type="match status" value="1"/>
</dbReference>
<comment type="similarity">
    <text evidence="3">Belongs to the class-I aminoacyl-tRNA synthetase family. IleS type 2 subfamily.</text>
</comment>
<keyword evidence="6" id="KW-0963">Cytoplasm</keyword>
<dbReference type="PANTHER" id="PTHR42780">
    <property type="entry name" value="SOLEUCYL-TRNA SYNTHETASE"/>
    <property type="match status" value="1"/>
</dbReference>
<feature type="domain" description="Aminoacyl-tRNA synthetase class Ia" evidence="16">
    <location>
        <begin position="670"/>
        <end position="806"/>
    </location>
</feature>
<dbReference type="EMBL" id="MHNZ01000024">
    <property type="protein sequence ID" value="OGZ56174.1"/>
    <property type="molecule type" value="Genomic_DNA"/>
</dbReference>
<dbReference type="InterPro" id="IPR009080">
    <property type="entry name" value="tRNAsynth_Ia_anticodon-bd"/>
</dbReference>
<keyword evidence="7" id="KW-0436">Ligase</keyword>
<dbReference type="AlphaFoldDB" id="A0A1G2H131"/>
<feature type="domain" description="Aminoacyl-tRNA synthetase class Ia" evidence="16">
    <location>
        <begin position="7"/>
        <end position="470"/>
    </location>
</feature>
<evidence type="ECO:0000313" key="18">
    <source>
        <dbReference type="EMBL" id="OGZ56174.1"/>
    </source>
</evidence>
<dbReference type="Pfam" id="PF19302">
    <property type="entry name" value="DUF5915"/>
    <property type="match status" value="1"/>
</dbReference>
<evidence type="ECO:0000256" key="2">
    <source>
        <dbReference type="ARBA" id="ARBA00004496"/>
    </source>
</evidence>
<dbReference type="InterPro" id="IPR029033">
    <property type="entry name" value="His_PPase_superfam"/>
</dbReference>
<evidence type="ECO:0000256" key="12">
    <source>
        <dbReference type="ARBA" id="ARBA00022917"/>
    </source>
</evidence>
<comment type="function">
    <text evidence="14">Catalyzes the attachment of isoleucine to tRNA(Ile). As IleRS can inadvertently accommodate and process structurally similar amino acids such as valine, to avoid such errors it has two additional distinct tRNA(Ile)-dependent editing activities. One activity is designated as 'pretransfer' editing and involves the hydrolysis of activated Val-AMP. The other activity is designated 'posttransfer' editing and involves deacylation of mischarged Val-tRNA(Ile).</text>
</comment>
<dbReference type="GO" id="GO:0005737">
    <property type="term" value="C:cytoplasm"/>
    <property type="evidence" value="ECO:0007669"/>
    <property type="project" value="UniProtKB-SubCell"/>
</dbReference>
<evidence type="ECO:0000256" key="6">
    <source>
        <dbReference type="ARBA" id="ARBA00022490"/>
    </source>
</evidence>